<dbReference type="PANTHER" id="PTHR43273">
    <property type="entry name" value="ANAEROBIC SULFATASE-MATURATING ENZYME HOMOLOG ASLB-RELATED"/>
    <property type="match status" value="1"/>
</dbReference>
<evidence type="ECO:0000256" key="5">
    <source>
        <dbReference type="ARBA" id="ARBA00023601"/>
    </source>
</evidence>
<dbReference type="Proteomes" id="UP000660021">
    <property type="component" value="Unassembled WGS sequence"/>
</dbReference>
<comment type="caution">
    <text evidence="6">The sequence shown here is derived from an EMBL/GenBank/DDBJ whole genome shotgun (WGS) entry which is preliminary data.</text>
</comment>
<dbReference type="InterPro" id="IPR007197">
    <property type="entry name" value="rSAM"/>
</dbReference>
<keyword evidence="4" id="KW-0411">Iron-sulfur</keyword>
<evidence type="ECO:0000313" key="7">
    <source>
        <dbReference type="Proteomes" id="UP000660021"/>
    </source>
</evidence>
<evidence type="ECO:0000256" key="4">
    <source>
        <dbReference type="ARBA" id="ARBA00023014"/>
    </source>
</evidence>
<keyword evidence="1" id="KW-0949">S-adenosyl-L-methionine</keyword>
<dbReference type="EMBL" id="JACOPR010000005">
    <property type="protein sequence ID" value="MBC5730970.1"/>
    <property type="molecule type" value="Genomic_DNA"/>
</dbReference>
<evidence type="ECO:0008006" key="8">
    <source>
        <dbReference type="Google" id="ProtNLM"/>
    </source>
</evidence>
<dbReference type="InterPro" id="IPR058240">
    <property type="entry name" value="rSAM_sf"/>
</dbReference>
<keyword evidence="7" id="KW-1185">Reference proteome</keyword>
<gene>
    <name evidence="6" type="ORF">H8S34_09035</name>
</gene>
<protein>
    <recommendedName>
        <fullName evidence="8">Radical SAM protein</fullName>
    </recommendedName>
</protein>
<evidence type="ECO:0000256" key="3">
    <source>
        <dbReference type="ARBA" id="ARBA00023004"/>
    </source>
</evidence>
<evidence type="ECO:0000313" key="6">
    <source>
        <dbReference type="EMBL" id="MBC5730970.1"/>
    </source>
</evidence>
<dbReference type="Gene3D" id="3.20.20.70">
    <property type="entry name" value="Aldolase class I"/>
    <property type="match status" value="1"/>
</dbReference>
<comment type="similarity">
    <text evidence="5">Belongs to the radical SAM superfamily. Anaerobic sulfatase-maturating enzyme family.</text>
</comment>
<dbReference type="PANTHER" id="PTHR43273:SF3">
    <property type="entry name" value="ANAEROBIC SULFATASE-MATURATING ENZYME HOMOLOG ASLB-RELATED"/>
    <property type="match status" value="1"/>
</dbReference>
<dbReference type="SUPFAM" id="SSF102114">
    <property type="entry name" value="Radical SAM enzymes"/>
    <property type="match status" value="1"/>
</dbReference>
<organism evidence="6 7">
    <name type="scientific">Pseudoflavonifractor hominis</name>
    <dbReference type="NCBI Taxonomy" id="2763059"/>
    <lineage>
        <taxon>Bacteria</taxon>
        <taxon>Bacillati</taxon>
        <taxon>Bacillota</taxon>
        <taxon>Clostridia</taxon>
        <taxon>Eubacteriales</taxon>
        <taxon>Oscillospiraceae</taxon>
        <taxon>Pseudoflavonifractor</taxon>
    </lineage>
</organism>
<keyword evidence="2" id="KW-0479">Metal-binding</keyword>
<name>A0ABR7HTX4_9FIRM</name>
<dbReference type="InterPro" id="IPR023867">
    <property type="entry name" value="Sulphatase_maturase_rSAM"/>
</dbReference>
<keyword evidence="3" id="KW-0408">Iron</keyword>
<evidence type="ECO:0000256" key="2">
    <source>
        <dbReference type="ARBA" id="ARBA00022723"/>
    </source>
</evidence>
<dbReference type="SFLD" id="SFLDS00029">
    <property type="entry name" value="Radical_SAM"/>
    <property type="match status" value="1"/>
</dbReference>
<sequence>MYPEIYMDILNKCNARCKYCLTGQANRTGYSSRFPAYYMDVPTFDRLARHMLDHQIMTPDALFHIYNWYEPTLNPHLAGILNYMREHGLRVDMSTNAGRCMDFSGLGDCGHMESILFSMPGFSQSSYDRIHGFDFEQVKQNIRTTMKELRRRGFKGDAYINFHLYQFNLGEIYGAKAFADSVGLRLHSIFAYFNGSGEFEPYLRGTLSAEEMKDATREIFFGHLYELEKHAEKYLEQFVEPESITLSEFCNVIPGRGCNDESKVCSIFDLHSYEEVKAVYDSLAAKRGNDPIYRQIHLWAHSYKLSMNHLFGIPD</sequence>
<accession>A0ABR7HTX4</accession>
<proteinExistence type="inferred from homology"/>
<dbReference type="RefSeq" id="WP_186963776.1">
    <property type="nucleotide sequence ID" value="NZ_JACOPR010000005.1"/>
</dbReference>
<reference evidence="6 7" key="1">
    <citation type="submission" date="2020-08" db="EMBL/GenBank/DDBJ databases">
        <title>Genome public.</title>
        <authorList>
            <person name="Liu C."/>
            <person name="Sun Q."/>
        </authorList>
    </citation>
    <scope>NUCLEOTIDE SEQUENCE [LARGE SCALE GENOMIC DNA]</scope>
    <source>
        <strain evidence="6 7">New-38</strain>
    </source>
</reference>
<evidence type="ECO:0000256" key="1">
    <source>
        <dbReference type="ARBA" id="ARBA00022691"/>
    </source>
</evidence>
<dbReference type="InterPro" id="IPR013785">
    <property type="entry name" value="Aldolase_TIM"/>
</dbReference>